<dbReference type="RefSeq" id="WP_370565345.1">
    <property type="nucleotide sequence ID" value="NZ_JBFWIB010000015.1"/>
</dbReference>
<gene>
    <name evidence="1" type="ORF">AB6713_14455</name>
</gene>
<dbReference type="EMBL" id="JBFWIC010000022">
    <property type="protein sequence ID" value="MEZ0475804.1"/>
    <property type="molecule type" value="Genomic_DNA"/>
</dbReference>
<protein>
    <submittedName>
        <fullName evidence="1">Uncharacterized protein</fullName>
    </submittedName>
</protein>
<proteinExistence type="predicted"/>
<organism evidence="1 2">
    <name type="scientific">Luteimonas salinilitoris</name>
    <dbReference type="NCBI Taxonomy" id="3237697"/>
    <lineage>
        <taxon>Bacteria</taxon>
        <taxon>Pseudomonadati</taxon>
        <taxon>Pseudomonadota</taxon>
        <taxon>Gammaproteobacteria</taxon>
        <taxon>Lysobacterales</taxon>
        <taxon>Lysobacteraceae</taxon>
        <taxon>Luteimonas</taxon>
    </lineage>
</organism>
<dbReference type="Proteomes" id="UP001566331">
    <property type="component" value="Unassembled WGS sequence"/>
</dbReference>
<sequence length="269" mass="30622">MEHVWIWREFDSWAGHFWETLSDVLTSSVLRAFDNEPPEYVVGDDLGWLDEIVAAQTGALISTKHLLADRIEKYYGAIRAFHGARPIDPTNYRVQGLKVLDGPSKIAYLQQLFEGAGQSVSDEVLLRAVERVGTDYRAGRVYFEANSRFLQRHCGHYMLYGSEYLNAIAAHISERHRAVLRQVGTPTVFVCNVPLSTLCHGQIVDYAGMALQALFVSRQLDHFEHAGEHEASGLMIQQDLPADCIIDHFHPTRLYDPYRQVWERCNFAV</sequence>
<name>A0ABV4HWP3_9GAMM</name>
<comment type="caution">
    <text evidence="1">The sequence shown here is derived from an EMBL/GenBank/DDBJ whole genome shotgun (WGS) entry which is preliminary data.</text>
</comment>
<keyword evidence="2" id="KW-1185">Reference proteome</keyword>
<accession>A0ABV4HWP3</accession>
<evidence type="ECO:0000313" key="2">
    <source>
        <dbReference type="Proteomes" id="UP001566331"/>
    </source>
</evidence>
<evidence type="ECO:0000313" key="1">
    <source>
        <dbReference type="EMBL" id="MEZ0475804.1"/>
    </source>
</evidence>
<reference evidence="1 2" key="1">
    <citation type="submission" date="2024-07" db="EMBL/GenBank/DDBJ databases">
        <title>Luteimonas salilacus sp. nov., isolated from the shore soil of Salt Lake in Tibet of China.</title>
        <authorList>
            <person name="Zhang X."/>
            <person name="Li A."/>
        </authorList>
    </citation>
    <scope>NUCLEOTIDE SEQUENCE [LARGE SCALE GENOMIC DNA]</scope>
    <source>
        <strain evidence="1 2">B3-2-R+30</strain>
    </source>
</reference>